<dbReference type="AlphaFoldDB" id="A0AA87ZSM9"/>
<dbReference type="CDD" id="cd02859">
    <property type="entry name" value="E_set_AMPKbeta_like_N"/>
    <property type="match status" value="1"/>
</dbReference>
<feature type="compositionally biased region" description="Polar residues" evidence="2">
    <location>
        <begin position="209"/>
        <end position="221"/>
    </location>
</feature>
<sequence length="595" mass="66431">MLSSTPASAHMLFTPCSLAASTSSQAFPSSLLFVVRPTFRFRRRQERWFVPLSFLGGCGGGRERRRALLGLYGCSRLAREFDRGLHCGWSGLVRRCRDWDGEGDFALEAEILEFMKSSERPEVFPSRKELVDAGRMDLAEAIVKRGGWLSMGWDLDEERVSREDEDFGSGSVTAVEFDDFRMNSDWTGEEEGTQGSPPVVSSCPDDYSHSTSSSGRSLEITNASSGHEIGIEGILSRLEKERSLAFGFGVVENEDSAFSASDNEEDDWHSEFSADATVGSFSGSTRSSSLSPKKAIFDELGDTVNQHQTFSHVDSLRNSHEPETWKAWSTGFSNIDSEGNSIYLFLVWQLHGYTVWFKWPLLVDAVIDISSSEISMEGSVDIPKDEKLRRASDGASNERNEIGLSFELIDHNQLRSRLQHLELELSSALQAVRSNADEIATQKDHEGSSDNLLALSDASEFQENGIMNSQDKLRSIRAKLAVLEGKMALAIIDAQKIVEEKQKRIDDARRALRLLRHTCIVWPNSASEVLLAGSFDGWATKRKMEKSNTGIFSLWLQLYPGRYEIKFIVDGEWGVDPLRPIVTNNGHQNNLLIIT</sequence>
<dbReference type="PANTHER" id="PTHR47434">
    <property type="entry name" value="PROTEIN PTST HOMOLOG 3, CHLOROPLASTIC"/>
    <property type="match status" value="1"/>
</dbReference>
<dbReference type="PANTHER" id="PTHR47434:SF1">
    <property type="entry name" value="PROTEIN PTST HOMOLOG 2, CHLOROPLASTIC"/>
    <property type="match status" value="1"/>
</dbReference>
<keyword evidence="1" id="KW-0175">Coiled coil</keyword>
<evidence type="ECO:0000256" key="1">
    <source>
        <dbReference type="SAM" id="Coils"/>
    </source>
</evidence>
<evidence type="ECO:0000259" key="3">
    <source>
        <dbReference type="Pfam" id="PF16561"/>
    </source>
</evidence>
<name>A0AA87ZSM9_FICCA</name>
<evidence type="ECO:0000313" key="5">
    <source>
        <dbReference type="Proteomes" id="UP001187192"/>
    </source>
</evidence>
<dbReference type="Gene3D" id="2.60.40.10">
    <property type="entry name" value="Immunoglobulins"/>
    <property type="match status" value="1"/>
</dbReference>
<evidence type="ECO:0000313" key="4">
    <source>
        <dbReference type="EMBL" id="GMN41763.1"/>
    </source>
</evidence>
<dbReference type="GO" id="GO:0009507">
    <property type="term" value="C:chloroplast"/>
    <property type="evidence" value="ECO:0007669"/>
    <property type="project" value="UniProtKB-ARBA"/>
</dbReference>
<accession>A0AA87ZSM9</accession>
<comment type="caution">
    <text evidence="4">The sequence shown here is derived from an EMBL/GenBank/DDBJ whole genome shotgun (WGS) entry which is preliminary data.</text>
</comment>
<reference evidence="4" key="1">
    <citation type="submission" date="2023-07" db="EMBL/GenBank/DDBJ databases">
        <title>draft genome sequence of fig (Ficus carica).</title>
        <authorList>
            <person name="Takahashi T."/>
            <person name="Nishimura K."/>
        </authorList>
    </citation>
    <scope>NUCLEOTIDE SEQUENCE</scope>
</reference>
<dbReference type="InterPro" id="IPR014756">
    <property type="entry name" value="Ig_E-set"/>
</dbReference>
<dbReference type="EMBL" id="BTGU01000013">
    <property type="protein sequence ID" value="GMN41763.1"/>
    <property type="molecule type" value="Genomic_DNA"/>
</dbReference>
<keyword evidence="5" id="KW-1185">Reference proteome</keyword>
<dbReference type="InterPro" id="IPR013783">
    <property type="entry name" value="Ig-like_fold"/>
</dbReference>
<feature type="domain" description="AMP-activated protein kinase glycogen-binding" evidence="3">
    <location>
        <begin position="518"/>
        <end position="594"/>
    </location>
</feature>
<protein>
    <recommendedName>
        <fullName evidence="3">AMP-activated protein kinase glycogen-binding domain-containing protein</fullName>
    </recommendedName>
</protein>
<gene>
    <name evidence="4" type="ORF">TIFTF001_010979</name>
</gene>
<organism evidence="4 5">
    <name type="scientific">Ficus carica</name>
    <name type="common">Common fig</name>
    <dbReference type="NCBI Taxonomy" id="3494"/>
    <lineage>
        <taxon>Eukaryota</taxon>
        <taxon>Viridiplantae</taxon>
        <taxon>Streptophyta</taxon>
        <taxon>Embryophyta</taxon>
        <taxon>Tracheophyta</taxon>
        <taxon>Spermatophyta</taxon>
        <taxon>Magnoliopsida</taxon>
        <taxon>eudicotyledons</taxon>
        <taxon>Gunneridae</taxon>
        <taxon>Pentapetalae</taxon>
        <taxon>rosids</taxon>
        <taxon>fabids</taxon>
        <taxon>Rosales</taxon>
        <taxon>Moraceae</taxon>
        <taxon>Ficeae</taxon>
        <taxon>Ficus</taxon>
    </lineage>
</organism>
<evidence type="ECO:0000256" key="2">
    <source>
        <dbReference type="SAM" id="MobiDB-lite"/>
    </source>
</evidence>
<dbReference type="Pfam" id="PF16561">
    <property type="entry name" value="AMPK1_CBM"/>
    <property type="match status" value="1"/>
</dbReference>
<feature type="region of interest" description="Disordered" evidence="2">
    <location>
        <begin position="185"/>
        <end position="221"/>
    </location>
</feature>
<dbReference type="InterPro" id="IPR032640">
    <property type="entry name" value="AMPK1_CBM"/>
</dbReference>
<dbReference type="Proteomes" id="UP001187192">
    <property type="component" value="Unassembled WGS sequence"/>
</dbReference>
<dbReference type="SUPFAM" id="SSF81296">
    <property type="entry name" value="E set domains"/>
    <property type="match status" value="1"/>
</dbReference>
<feature type="coiled-coil region" evidence="1">
    <location>
        <begin position="466"/>
        <end position="518"/>
    </location>
</feature>
<proteinExistence type="predicted"/>